<evidence type="ECO:0000313" key="3">
    <source>
        <dbReference type="EMBL" id="KAF7600337.1"/>
    </source>
</evidence>
<feature type="modified residue" description="4-aspartylphosphate" evidence="1">
    <location>
        <position position="61"/>
    </location>
</feature>
<accession>A0A272EUR1</accession>
<dbReference type="InterPro" id="IPR052048">
    <property type="entry name" value="ST_Response_Regulator"/>
</dbReference>
<feature type="domain" description="Response regulatory" evidence="2">
    <location>
        <begin position="11"/>
        <end position="126"/>
    </location>
</feature>
<keyword evidence="1" id="KW-0597">Phosphoprotein</keyword>
<dbReference type="GO" id="GO:0000160">
    <property type="term" value="P:phosphorelay signal transduction system"/>
    <property type="evidence" value="ECO:0007669"/>
    <property type="project" value="InterPro"/>
</dbReference>
<gene>
    <name evidence="3" type="ORF">BGI27_02870</name>
    <name evidence="4" type="ORF">CGU29_06255</name>
</gene>
<dbReference type="PROSITE" id="PS50110">
    <property type="entry name" value="RESPONSE_REGULATORY"/>
    <property type="match status" value="1"/>
</dbReference>
<dbReference type="EMBL" id="NMRN01000012">
    <property type="protein sequence ID" value="PAS93835.1"/>
    <property type="molecule type" value="Genomic_DNA"/>
</dbReference>
<dbReference type="Pfam" id="PF00072">
    <property type="entry name" value="Response_reg"/>
    <property type="match status" value="1"/>
</dbReference>
<dbReference type="PANTHER" id="PTHR43228:SF1">
    <property type="entry name" value="TWO-COMPONENT RESPONSE REGULATOR ARR22"/>
    <property type="match status" value="1"/>
</dbReference>
<evidence type="ECO:0000313" key="4">
    <source>
        <dbReference type="EMBL" id="PAS93835.1"/>
    </source>
</evidence>
<dbReference type="Gene3D" id="3.40.50.2300">
    <property type="match status" value="1"/>
</dbReference>
<dbReference type="InterPro" id="IPR001789">
    <property type="entry name" value="Sig_transdc_resp-reg_receiver"/>
</dbReference>
<dbReference type="Proteomes" id="UP000623509">
    <property type="component" value="Unassembled WGS sequence"/>
</dbReference>
<dbReference type="InterPro" id="IPR058245">
    <property type="entry name" value="NreC/VraR/RcsB-like_REC"/>
</dbReference>
<proteinExistence type="predicted"/>
<dbReference type="CDD" id="cd17535">
    <property type="entry name" value="REC_NarL-like"/>
    <property type="match status" value="1"/>
</dbReference>
<reference evidence="4 5" key="2">
    <citation type="submission" date="2017-07" db="EMBL/GenBank/DDBJ databases">
        <title>Candidatus Dactylopiibacterium carminicum, a nitrogen-fixing symbiont of the cochineal insect Dactylopius coccus and Dactylopius opuntiae (Hemiptera: Coccoidea: Dactylopiidae).</title>
        <authorList>
            <person name="Vera A."/>
        </authorList>
    </citation>
    <scope>NUCLEOTIDE SEQUENCE [LARGE SCALE GENOMIC DNA]</scope>
    <source>
        <strain evidence="4 5">NFDCM</strain>
    </source>
</reference>
<evidence type="ECO:0000313" key="6">
    <source>
        <dbReference type="Proteomes" id="UP000623509"/>
    </source>
</evidence>
<comment type="caution">
    <text evidence="4">The sequence shown here is derived from an EMBL/GenBank/DDBJ whole genome shotgun (WGS) entry which is preliminary data.</text>
</comment>
<dbReference type="PANTHER" id="PTHR43228">
    <property type="entry name" value="TWO-COMPONENT RESPONSE REGULATOR"/>
    <property type="match status" value="1"/>
</dbReference>
<dbReference type="SMART" id="SM00448">
    <property type="entry name" value="REC"/>
    <property type="match status" value="1"/>
</dbReference>
<dbReference type="EMBL" id="MDUX01000006">
    <property type="protein sequence ID" value="KAF7600337.1"/>
    <property type="molecule type" value="Genomic_DNA"/>
</dbReference>
<evidence type="ECO:0000259" key="2">
    <source>
        <dbReference type="PROSITE" id="PS50110"/>
    </source>
</evidence>
<evidence type="ECO:0000256" key="1">
    <source>
        <dbReference type="PROSITE-ProRule" id="PRU00169"/>
    </source>
</evidence>
<sequence>MSDGNRFSRVSVLIVDDNDTTRAMLRAILRTEGLNVIGEARDGDTAIELVRKQRPGLVCLDVMMPSIGGIEVLTRIKTEQPDIRVLMISGSTDRDTVKAAIDGGANGYLVKPFNSARVMAAIGVALSRSRSSS</sequence>
<evidence type="ECO:0000313" key="5">
    <source>
        <dbReference type="Proteomes" id="UP000216107"/>
    </source>
</evidence>
<dbReference type="SUPFAM" id="SSF52172">
    <property type="entry name" value="CheY-like"/>
    <property type="match status" value="1"/>
</dbReference>
<dbReference type="OrthoDB" id="281471at2"/>
<dbReference type="AlphaFoldDB" id="A0A272EUR1"/>
<keyword evidence="6" id="KW-1185">Reference proteome</keyword>
<organism evidence="4 5">
    <name type="scientific">Candidatus Dactylopiibacterium carminicum</name>
    <dbReference type="NCBI Taxonomy" id="857335"/>
    <lineage>
        <taxon>Bacteria</taxon>
        <taxon>Pseudomonadati</taxon>
        <taxon>Pseudomonadota</taxon>
        <taxon>Betaproteobacteria</taxon>
        <taxon>Rhodocyclales</taxon>
        <taxon>Rhodocyclaceae</taxon>
        <taxon>Candidatus Dactylopiibacterium</taxon>
    </lineage>
</organism>
<protein>
    <submittedName>
        <fullName evidence="4">Response regulator</fullName>
    </submittedName>
</protein>
<reference evidence="3 6" key="1">
    <citation type="submission" date="2016-08" db="EMBL/GenBank/DDBJ databases">
        <title>Candidatus Dactylopiibacterium carminicum genome sequence.</title>
        <authorList>
            <person name="Ramirez-Puebla S.T."/>
            <person name="Ormeno-Orrillo E."/>
            <person name="Vera-Ponce De Leon A."/>
            <person name="Luis L."/>
            <person name="Sanchez-Flores A."/>
            <person name="Monica R."/>
            <person name="Martinez-Romero E."/>
        </authorList>
    </citation>
    <scope>NUCLEOTIDE SEQUENCE [LARGE SCALE GENOMIC DNA]</scope>
    <source>
        <strain evidence="3">END1</strain>
    </source>
</reference>
<dbReference type="InterPro" id="IPR011006">
    <property type="entry name" value="CheY-like_superfamily"/>
</dbReference>
<dbReference type="Proteomes" id="UP000216107">
    <property type="component" value="Unassembled WGS sequence"/>
</dbReference>
<name>A0A272EUR1_9RHOO</name>